<organism evidence="1">
    <name type="scientific">Albugo laibachii Nc14</name>
    <dbReference type="NCBI Taxonomy" id="890382"/>
    <lineage>
        <taxon>Eukaryota</taxon>
        <taxon>Sar</taxon>
        <taxon>Stramenopiles</taxon>
        <taxon>Oomycota</taxon>
        <taxon>Peronosporomycetes</taxon>
        <taxon>Albuginales</taxon>
        <taxon>Albuginaceae</taxon>
        <taxon>Albugo</taxon>
    </lineage>
</organism>
<sequence length="402" mass="46624">MDMSTKGLCNFRLDATIEESTARLTLTHQINANKFAFERTDVQWIFGFNGEVVSEEISNPPSKCIPELVYIEFIVADYVIENNRHACIIDKFEYREDKLVEVQIIVNEIEKIYDMRHQLPNLKDCRKWQASISIRLLHEMKLENRQTLRKDALEISARLLKPMYTYPVGALESPDGEDLKISDGKFQIRSNVTDITIPTGEGVKTHARRRFITSADKYVEPLVGKTKAYSNSGRSLFPFIDQLVNIFKKMIGGKEIQQSEEENDSLIAEKDPHFISEKESYSPDHRYSSNPLQYHIWVVVMDMIEPMETYYLMSYVLNEIPSHTYLIIALKHADLKNWLYYFRLDVDLKRVYGSDHKDASNPKTSELMGPSMKSQIKRLNFKTSYIQDVETPRTGGANPKQR</sequence>
<reference evidence="1" key="2">
    <citation type="submission" date="2011-02" db="EMBL/GenBank/DDBJ databases">
        <authorList>
            <person name="MacLean D."/>
        </authorList>
    </citation>
    <scope>NUCLEOTIDE SEQUENCE</scope>
</reference>
<accession>F0WDZ9</accession>
<evidence type="ECO:0000313" key="1">
    <source>
        <dbReference type="EMBL" id="CCA19428.1"/>
    </source>
</evidence>
<dbReference type="AlphaFoldDB" id="F0WDZ9"/>
<gene>
    <name evidence="1" type="primary">AlNc14C71G4867</name>
    <name evidence="1" type="ORF">ALNC14_055710</name>
</gene>
<dbReference type="EMBL" id="FR824116">
    <property type="protein sequence ID" value="CCA19428.1"/>
    <property type="molecule type" value="Genomic_DNA"/>
</dbReference>
<dbReference type="HOGENOM" id="CLU_702875_0_0_1"/>
<protein>
    <submittedName>
        <fullName evidence="1">AlNc14C71G4867 protein</fullName>
    </submittedName>
</protein>
<reference evidence="1" key="1">
    <citation type="journal article" date="2011" name="PLoS Biol.">
        <title>Gene gain and loss during evolution of obligate parasitism in the white rust pathogen of Arabidopsis thaliana.</title>
        <authorList>
            <person name="Kemen E."/>
            <person name="Gardiner A."/>
            <person name="Schultz-Larsen T."/>
            <person name="Kemen A.C."/>
            <person name="Balmuth A.L."/>
            <person name="Robert-Seilaniantz A."/>
            <person name="Bailey K."/>
            <person name="Holub E."/>
            <person name="Studholme D.J."/>
            <person name="Maclean D."/>
            <person name="Jones J.D."/>
        </authorList>
    </citation>
    <scope>NUCLEOTIDE SEQUENCE</scope>
</reference>
<proteinExistence type="predicted"/>
<name>F0WDZ9_9STRA</name>